<dbReference type="AlphaFoldDB" id="A0A2S2PNU2"/>
<gene>
    <name evidence="1" type="ORF">g.722</name>
</gene>
<accession>A0A2S2PNU2</accession>
<evidence type="ECO:0008006" key="2">
    <source>
        <dbReference type="Google" id="ProtNLM"/>
    </source>
</evidence>
<dbReference type="Gene3D" id="2.20.25.240">
    <property type="match status" value="1"/>
</dbReference>
<sequence length="174" mass="20117">MEKMCSSKLVATNGFYIINGYKFGYHKKLSNDNFRWKCTNKSCKSYIKLDVHQNLISDPTLHNHNPDDNTHLNRQKLSNVAKRKSLSDLSTRPSKIINGELSADKIITFTVNDVNLVRKNIYNTRRSILPKIPLNKEDVHNVLQEHPVLTTENENFVLVNAVKAISYYFRVIKI</sequence>
<dbReference type="EMBL" id="GGMR01018456">
    <property type="protein sequence ID" value="MBY31075.1"/>
    <property type="molecule type" value="Transcribed_RNA"/>
</dbReference>
<organism evidence="1">
    <name type="scientific">Schizaphis graminum</name>
    <name type="common">Green bug aphid</name>
    <dbReference type="NCBI Taxonomy" id="13262"/>
    <lineage>
        <taxon>Eukaryota</taxon>
        <taxon>Metazoa</taxon>
        <taxon>Ecdysozoa</taxon>
        <taxon>Arthropoda</taxon>
        <taxon>Hexapoda</taxon>
        <taxon>Insecta</taxon>
        <taxon>Pterygota</taxon>
        <taxon>Neoptera</taxon>
        <taxon>Paraneoptera</taxon>
        <taxon>Hemiptera</taxon>
        <taxon>Sternorrhyncha</taxon>
        <taxon>Aphidomorpha</taxon>
        <taxon>Aphidoidea</taxon>
        <taxon>Aphididae</taxon>
        <taxon>Aphidini</taxon>
        <taxon>Schizaphis</taxon>
    </lineage>
</organism>
<reference evidence="1" key="1">
    <citation type="submission" date="2018-04" db="EMBL/GenBank/DDBJ databases">
        <title>Transcriptome of Schizaphis graminum biotype I.</title>
        <authorList>
            <person name="Scully E.D."/>
            <person name="Geib S.M."/>
            <person name="Palmer N.A."/>
            <person name="Koch K."/>
            <person name="Bradshaw J."/>
            <person name="Heng-Moss T."/>
            <person name="Sarath G."/>
        </authorList>
    </citation>
    <scope>NUCLEOTIDE SEQUENCE</scope>
</reference>
<name>A0A2S2PNU2_SCHGA</name>
<evidence type="ECO:0000313" key="1">
    <source>
        <dbReference type="EMBL" id="MBY31075.1"/>
    </source>
</evidence>
<protein>
    <recommendedName>
        <fullName evidence="2">FLYWCH-type domain-containing protein</fullName>
    </recommendedName>
</protein>
<proteinExistence type="predicted"/>